<proteinExistence type="predicted"/>
<dbReference type="GO" id="GO:0008168">
    <property type="term" value="F:methyltransferase activity"/>
    <property type="evidence" value="ECO:0007669"/>
    <property type="project" value="UniProtKB-KW"/>
</dbReference>
<dbReference type="SUPFAM" id="SSF53335">
    <property type="entry name" value="S-adenosyl-L-methionine-dependent methyltransferases"/>
    <property type="match status" value="1"/>
</dbReference>
<evidence type="ECO:0000256" key="1">
    <source>
        <dbReference type="ARBA" id="ARBA00022603"/>
    </source>
</evidence>
<keyword evidence="2" id="KW-0808">Transferase</keyword>
<dbReference type="InterPro" id="IPR002052">
    <property type="entry name" value="DNA_methylase_N6_adenine_CS"/>
</dbReference>
<dbReference type="PANTHER" id="PTHR43542:SF1">
    <property type="entry name" value="METHYLTRANSFERASE"/>
    <property type="match status" value="1"/>
</dbReference>
<dbReference type="InterPro" id="IPR029063">
    <property type="entry name" value="SAM-dependent_MTases_sf"/>
</dbReference>
<dbReference type="GO" id="GO:0031167">
    <property type="term" value="P:rRNA methylation"/>
    <property type="evidence" value="ECO:0007669"/>
    <property type="project" value="InterPro"/>
</dbReference>
<dbReference type="PANTHER" id="PTHR43542">
    <property type="entry name" value="METHYLTRANSFERASE"/>
    <property type="match status" value="1"/>
</dbReference>
<evidence type="ECO:0000256" key="2">
    <source>
        <dbReference type="ARBA" id="ARBA00022679"/>
    </source>
</evidence>
<dbReference type="PROSITE" id="PS00092">
    <property type="entry name" value="N6_MTASE"/>
    <property type="match status" value="1"/>
</dbReference>
<name>A0A1U7LY53_9FIRM</name>
<organism evidence="3 4">
    <name type="scientific">Peptoniphilus porci</name>
    <dbReference type="NCBI Taxonomy" id="2652280"/>
    <lineage>
        <taxon>Bacteria</taxon>
        <taxon>Bacillati</taxon>
        <taxon>Bacillota</taxon>
        <taxon>Tissierellia</taxon>
        <taxon>Tissierellales</taxon>
        <taxon>Peptoniphilaceae</taxon>
        <taxon>Peptoniphilus</taxon>
    </lineage>
</organism>
<dbReference type="EMBL" id="MJIH01000001">
    <property type="protein sequence ID" value="OLR64323.1"/>
    <property type="molecule type" value="Genomic_DNA"/>
</dbReference>
<gene>
    <name evidence="3" type="ORF">BIV18_01560</name>
</gene>
<dbReference type="Gene3D" id="3.40.50.150">
    <property type="entry name" value="Vaccinia Virus protein VP39"/>
    <property type="match status" value="1"/>
</dbReference>
<keyword evidence="4" id="KW-1185">Reference proteome</keyword>
<accession>A0A1U7LY53</accession>
<dbReference type="STRING" id="1465756.BIV18_01560"/>
<dbReference type="Pfam" id="PF03602">
    <property type="entry name" value="Cons_hypoth95"/>
    <property type="match status" value="1"/>
</dbReference>
<sequence>MRIISGNRRGLKLKAPEGFDTRPTEDRVKESVFNILGQNFFDDIILDLFCGSGANGIEFISRGAKKAYFVDKSKEAIDCVKYNLDKAKFLDYAVIIEDHLNKALRSLDIRFDYIYMDPPFDRRDLYKKAFKLIREKRLLKPEGQLIVEYNSDIPLLIGEGFVEMKNKEYGNTSISICGWDIDEGNICG</sequence>
<keyword evidence="1" id="KW-0489">Methyltransferase</keyword>
<dbReference type="AlphaFoldDB" id="A0A1U7LY53"/>
<dbReference type="InterPro" id="IPR004398">
    <property type="entry name" value="RNA_MeTrfase_RsmD"/>
</dbReference>
<comment type="caution">
    <text evidence="3">The sequence shown here is derived from an EMBL/GenBank/DDBJ whole genome shotgun (WGS) entry which is preliminary data.</text>
</comment>
<evidence type="ECO:0000313" key="4">
    <source>
        <dbReference type="Proteomes" id="UP000187166"/>
    </source>
</evidence>
<dbReference type="GO" id="GO:0003676">
    <property type="term" value="F:nucleic acid binding"/>
    <property type="evidence" value="ECO:0007669"/>
    <property type="project" value="InterPro"/>
</dbReference>
<dbReference type="Proteomes" id="UP000187166">
    <property type="component" value="Unassembled WGS sequence"/>
</dbReference>
<evidence type="ECO:0000313" key="3">
    <source>
        <dbReference type="EMBL" id="OLR64323.1"/>
    </source>
</evidence>
<dbReference type="PIRSF" id="PIRSF004553">
    <property type="entry name" value="CHP00095"/>
    <property type="match status" value="1"/>
</dbReference>
<reference evidence="3 4" key="1">
    <citation type="journal article" date="2016" name="Appl. Environ. Microbiol.">
        <title>Function and Phylogeny of Bacterial Butyryl Coenzyme A:Acetate Transferases and Their Diversity in the Proximal Colon of Swine.</title>
        <authorList>
            <person name="Trachsel J."/>
            <person name="Bayles D.O."/>
            <person name="Looft T."/>
            <person name="Levine U.Y."/>
            <person name="Allen H.K."/>
        </authorList>
    </citation>
    <scope>NUCLEOTIDE SEQUENCE [LARGE SCALE GENOMIC DNA]</scope>
    <source>
        <strain evidence="3 4">35-6-1</strain>
    </source>
</reference>
<dbReference type="NCBIfam" id="TIGR00095">
    <property type="entry name" value="16S rRNA (guanine(966)-N(2))-methyltransferase RsmD"/>
    <property type="match status" value="1"/>
</dbReference>
<dbReference type="CDD" id="cd02440">
    <property type="entry name" value="AdoMet_MTases"/>
    <property type="match status" value="1"/>
</dbReference>
<protein>
    <submittedName>
        <fullName evidence="3">16S rRNA (Guanine(966)-N(2))-methyltransferase RsmD</fullName>
    </submittedName>
</protein>